<dbReference type="EMBL" id="JACIJO010000002">
    <property type="protein sequence ID" value="MBB6326655.1"/>
    <property type="molecule type" value="Genomic_DNA"/>
</dbReference>
<dbReference type="Proteomes" id="UP000588604">
    <property type="component" value="Unassembled WGS sequence"/>
</dbReference>
<evidence type="ECO:0000313" key="2">
    <source>
        <dbReference type="Proteomes" id="UP000588604"/>
    </source>
</evidence>
<accession>A0A841MVZ0</accession>
<sequence length="170" mass="19767">MTDKETASQLTRALLKRQISFDKFVEEFPEDENDKDIFDLFDLIEHEPGKTGIFGVSVSRHKNHMDFVYDLIYKLDPVPDLIGGAKTLFYTDIDSRHEKTDKTKHFIGGQQVNDISCLAICEYDNESGYYLFGCDSDWSTITDTFHDKIEDAKEQAESEYKNTIETWRQK</sequence>
<organism evidence="1 2">
    <name type="scientific">Algoriphagus iocasae</name>
    <dbReference type="NCBI Taxonomy" id="1836499"/>
    <lineage>
        <taxon>Bacteria</taxon>
        <taxon>Pseudomonadati</taxon>
        <taxon>Bacteroidota</taxon>
        <taxon>Cytophagia</taxon>
        <taxon>Cytophagales</taxon>
        <taxon>Cyclobacteriaceae</taxon>
        <taxon>Algoriphagus</taxon>
    </lineage>
</organism>
<proteinExistence type="predicted"/>
<evidence type="ECO:0000313" key="1">
    <source>
        <dbReference type="EMBL" id="MBB6326655.1"/>
    </source>
</evidence>
<keyword evidence="2" id="KW-1185">Reference proteome</keyword>
<dbReference type="AlphaFoldDB" id="A0A841MVZ0"/>
<reference evidence="1 2" key="1">
    <citation type="submission" date="2020-08" db="EMBL/GenBank/DDBJ databases">
        <title>Genomic Encyclopedia of Type Strains, Phase IV (KMG-IV): sequencing the most valuable type-strain genomes for metagenomic binning, comparative biology and taxonomic classification.</title>
        <authorList>
            <person name="Goeker M."/>
        </authorList>
    </citation>
    <scope>NUCLEOTIDE SEQUENCE [LARGE SCALE GENOMIC DNA]</scope>
    <source>
        <strain evidence="1 2">DSM 102044</strain>
    </source>
</reference>
<dbReference type="RefSeq" id="WP_184495245.1">
    <property type="nucleotide sequence ID" value="NZ_JACIJO010000002.1"/>
</dbReference>
<gene>
    <name evidence="1" type="ORF">FHS59_002283</name>
</gene>
<comment type="caution">
    <text evidence="1">The sequence shown here is derived from an EMBL/GenBank/DDBJ whole genome shotgun (WGS) entry which is preliminary data.</text>
</comment>
<protein>
    <submittedName>
        <fullName evidence="1">Uncharacterized protein</fullName>
    </submittedName>
</protein>
<name>A0A841MVZ0_9BACT</name>